<name>A0A4W5KTR2_9TELE</name>
<dbReference type="Ensembl" id="ENSHHUT00000015129.1">
    <property type="protein sequence ID" value="ENSHHUP00000014634.1"/>
    <property type="gene ID" value="ENSHHUG00000009063.1"/>
</dbReference>
<dbReference type="AlphaFoldDB" id="A0A4W5KTR2"/>
<dbReference type="PANTHER" id="PTHR13723:SF281">
    <property type="entry name" value="PAPILIN"/>
    <property type="match status" value="1"/>
</dbReference>
<dbReference type="GO" id="GO:0006508">
    <property type="term" value="P:proteolysis"/>
    <property type="evidence" value="ECO:0007669"/>
    <property type="project" value="TreeGrafter"/>
</dbReference>
<reference evidence="1" key="2">
    <citation type="submission" date="2025-08" db="UniProtKB">
        <authorList>
            <consortium name="Ensembl"/>
        </authorList>
    </citation>
    <scope>IDENTIFICATION</scope>
</reference>
<organism evidence="1 2">
    <name type="scientific">Hucho hucho</name>
    <name type="common">huchen</name>
    <dbReference type="NCBI Taxonomy" id="62062"/>
    <lineage>
        <taxon>Eukaryota</taxon>
        <taxon>Metazoa</taxon>
        <taxon>Chordata</taxon>
        <taxon>Craniata</taxon>
        <taxon>Vertebrata</taxon>
        <taxon>Euteleostomi</taxon>
        <taxon>Actinopterygii</taxon>
        <taxon>Neopterygii</taxon>
        <taxon>Teleostei</taxon>
        <taxon>Protacanthopterygii</taxon>
        <taxon>Salmoniformes</taxon>
        <taxon>Salmonidae</taxon>
        <taxon>Salmoninae</taxon>
        <taxon>Hucho</taxon>
    </lineage>
</organism>
<dbReference type="GO" id="GO:0030198">
    <property type="term" value="P:extracellular matrix organization"/>
    <property type="evidence" value="ECO:0007669"/>
    <property type="project" value="TreeGrafter"/>
</dbReference>
<protein>
    <submittedName>
        <fullName evidence="1">Uncharacterized protein</fullName>
    </submittedName>
</protein>
<dbReference type="Proteomes" id="UP000314982">
    <property type="component" value="Unassembled WGS sequence"/>
</dbReference>
<reference evidence="1" key="3">
    <citation type="submission" date="2025-09" db="UniProtKB">
        <authorList>
            <consortium name="Ensembl"/>
        </authorList>
    </citation>
    <scope>IDENTIFICATION</scope>
</reference>
<sequence length="112" mass="12684">FLFFFFFLHPSNPYPCLSPSLCPPFPLQRLGCDNILESPQQEDPCLQCGGNGQSCYPVRTTFNINNLPNGYNQMFIIPVGATSIRIREAVATRNYLGECFIPWTTGWLMVND</sequence>
<accession>A0A4W5KTR2</accession>
<dbReference type="GO" id="GO:0004222">
    <property type="term" value="F:metalloendopeptidase activity"/>
    <property type="evidence" value="ECO:0007669"/>
    <property type="project" value="TreeGrafter"/>
</dbReference>
<dbReference type="STRING" id="62062.ENSHHUP00000014634"/>
<keyword evidence="2" id="KW-1185">Reference proteome</keyword>
<reference evidence="2" key="1">
    <citation type="submission" date="2018-06" db="EMBL/GenBank/DDBJ databases">
        <title>Genome assembly of Danube salmon.</title>
        <authorList>
            <person name="Macqueen D.J."/>
            <person name="Gundappa M.K."/>
        </authorList>
    </citation>
    <scope>NUCLEOTIDE SEQUENCE [LARGE SCALE GENOMIC DNA]</scope>
</reference>
<proteinExistence type="predicted"/>
<evidence type="ECO:0000313" key="2">
    <source>
        <dbReference type="Proteomes" id="UP000314982"/>
    </source>
</evidence>
<dbReference type="Gene3D" id="2.60.120.830">
    <property type="match status" value="1"/>
</dbReference>
<dbReference type="GO" id="GO:0031012">
    <property type="term" value="C:extracellular matrix"/>
    <property type="evidence" value="ECO:0007669"/>
    <property type="project" value="TreeGrafter"/>
</dbReference>
<dbReference type="GeneTree" id="ENSGT00940000156891"/>
<evidence type="ECO:0000313" key="1">
    <source>
        <dbReference type="Ensembl" id="ENSHHUP00000014634.1"/>
    </source>
</evidence>
<dbReference type="InterPro" id="IPR050439">
    <property type="entry name" value="ADAMTS_ADAMTS-like"/>
</dbReference>
<dbReference type="PANTHER" id="PTHR13723">
    <property type="entry name" value="ADAMTS A DISINTEGRIN AND METALLOPROTEASE WITH THROMBOSPONDIN MOTIFS PROTEASE"/>
    <property type="match status" value="1"/>
</dbReference>